<accession>A0A1U9M9E0</accession>
<dbReference type="RefSeq" id="WP_078039051.1">
    <property type="nucleotide sequence ID" value="NZ_CAXTKO020000001.1"/>
</dbReference>
<dbReference type="InterPro" id="IPR001034">
    <property type="entry name" value="DeoR_HTH"/>
</dbReference>
<dbReference type="PRINTS" id="PR00037">
    <property type="entry name" value="HTHLACR"/>
</dbReference>
<dbReference type="Gene3D" id="3.40.50.1360">
    <property type="match status" value="1"/>
</dbReference>
<protein>
    <submittedName>
        <fullName evidence="5">DNA-binding transcriptional regulator of sugar metabolism, DeoR/GlpR family</fullName>
    </submittedName>
</protein>
<dbReference type="GO" id="GO:0003677">
    <property type="term" value="F:DNA binding"/>
    <property type="evidence" value="ECO:0007669"/>
    <property type="project" value="UniProtKB-KW"/>
</dbReference>
<evidence type="ECO:0000313" key="5">
    <source>
        <dbReference type="EMBL" id="AQT41927.1"/>
    </source>
</evidence>
<evidence type="ECO:0000313" key="6">
    <source>
        <dbReference type="Proteomes" id="UP000189660"/>
    </source>
</evidence>
<dbReference type="GO" id="GO:0003700">
    <property type="term" value="F:DNA-binding transcription factor activity"/>
    <property type="evidence" value="ECO:0007669"/>
    <property type="project" value="InterPro"/>
</dbReference>
<organism evidence="5 6">
    <name type="scientific">Bartonella apihabitans</name>
    <dbReference type="NCBI Taxonomy" id="2750929"/>
    <lineage>
        <taxon>Bacteria</taxon>
        <taxon>Pseudomonadati</taxon>
        <taxon>Pseudomonadota</taxon>
        <taxon>Alphaproteobacteria</taxon>
        <taxon>Hyphomicrobiales</taxon>
        <taxon>Bartonellaceae</taxon>
        <taxon>Bartonella</taxon>
    </lineage>
</organism>
<keyword evidence="1" id="KW-0805">Transcription regulation</keyword>
<sequence>MWQEERQQKIRHYLSAFGQVSIDKIAEDFDVSRETIRRDLLEMEKSGELRRVRGGAIAVEVKNSSFRIRHTQRLQEKRAIAATALKLIKSGQTIFIDAGSTCVVMAEAIAGANGLRDLTIITNALDVARKLSDPTGKPSPRFKVILLTGEFKQDPMETFGSSTIIEIYRYMADLAILTPWSIDVVRGASDYYSDAADIARAMSQNAKQTIIIADYTKIGANPQTKFCGIEKIDHLVTDSKALSKPAFRALQKAIKSTIIA</sequence>
<dbReference type="EMBL" id="CP015820">
    <property type="protein sequence ID" value="AQT41927.1"/>
    <property type="molecule type" value="Genomic_DNA"/>
</dbReference>
<dbReference type="OrthoDB" id="9814815at2"/>
<keyword evidence="2 5" id="KW-0238">DNA-binding</keyword>
<evidence type="ECO:0000256" key="2">
    <source>
        <dbReference type="ARBA" id="ARBA00023125"/>
    </source>
</evidence>
<dbReference type="InterPro" id="IPR050313">
    <property type="entry name" value="Carb_Metab_HTH_regulators"/>
</dbReference>
<dbReference type="Pfam" id="PF00455">
    <property type="entry name" value="DeoRC"/>
    <property type="match status" value="1"/>
</dbReference>
<evidence type="ECO:0000256" key="3">
    <source>
        <dbReference type="ARBA" id="ARBA00023163"/>
    </source>
</evidence>
<feature type="domain" description="HTH deoR-type" evidence="4">
    <location>
        <begin position="3"/>
        <end position="58"/>
    </location>
</feature>
<proteinExistence type="predicted"/>
<dbReference type="InterPro" id="IPR018356">
    <property type="entry name" value="Tscrpt_reg_HTH_DeoR_CS"/>
</dbReference>
<reference evidence="5 6" key="1">
    <citation type="submission" date="2016-11" db="EMBL/GenBank/DDBJ databases">
        <title>Comparative genomics of Bartonella apis.</title>
        <authorList>
            <person name="Engel P."/>
        </authorList>
    </citation>
    <scope>NUCLEOTIDE SEQUENCE [LARGE SCALE GENOMIC DNA]</scope>
    <source>
        <strain evidence="5 6">BBC0178</strain>
    </source>
</reference>
<dbReference type="PROSITE" id="PS51000">
    <property type="entry name" value="HTH_DEOR_2"/>
    <property type="match status" value="1"/>
</dbReference>
<name>A0A1U9M9E0_9HYPH</name>
<dbReference type="AlphaFoldDB" id="A0A1U9M9E0"/>
<dbReference type="Proteomes" id="UP000189660">
    <property type="component" value="Chromosome"/>
</dbReference>
<dbReference type="InterPro" id="IPR036390">
    <property type="entry name" value="WH_DNA-bd_sf"/>
</dbReference>
<dbReference type="InterPro" id="IPR036388">
    <property type="entry name" value="WH-like_DNA-bd_sf"/>
</dbReference>
<dbReference type="SUPFAM" id="SSF100950">
    <property type="entry name" value="NagB/RpiA/CoA transferase-like"/>
    <property type="match status" value="1"/>
</dbReference>
<dbReference type="SMART" id="SM00420">
    <property type="entry name" value="HTH_DEOR"/>
    <property type="match status" value="1"/>
</dbReference>
<dbReference type="SMART" id="SM01134">
    <property type="entry name" value="DeoRC"/>
    <property type="match status" value="1"/>
</dbReference>
<dbReference type="InterPro" id="IPR014036">
    <property type="entry name" value="DeoR-like_C"/>
</dbReference>
<dbReference type="Gene3D" id="1.10.10.10">
    <property type="entry name" value="Winged helix-like DNA-binding domain superfamily/Winged helix DNA-binding domain"/>
    <property type="match status" value="1"/>
</dbReference>
<evidence type="ECO:0000256" key="1">
    <source>
        <dbReference type="ARBA" id="ARBA00023015"/>
    </source>
</evidence>
<keyword evidence="3" id="KW-0804">Transcription</keyword>
<dbReference type="PROSITE" id="PS00894">
    <property type="entry name" value="HTH_DEOR_1"/>
    <property type="match status" value="1"/>
</dbReference>
<dbReference type="PANTHER" id="PTHR30363">
    <property type="entry name" value="HTH-TYPE TRANSCRIPTIONAL REGULATOR SRLR-RELATED"/>
    <property type="match status" value="1"/>
</dbReference>
<dbReference type="InterPro" id="IPR037171">
    <property type="entry name" value="NagB/RpiA_transferase-like"/>
</dbReference>
<gene>
    <name evidence="5" type="ORF">BBC0178_004280</name>
</gene>
<keyword evidence="6" id="KW-1185">Reference proteome</keyword>
<dbReference type="PANTHER" id="PTHR30363:SF44">
    <property type="entry name" value="AGA OPERON TRANSCRIPTIONAL REPRESSOR-RELATED"/>
    <property type="match status" value="1"/>
</dbReference>
<dbReference type="Pfam" id="PF08220">
    <property type="entry name" value="HTH_DeoR"/>
    <property type="match status" value="1"/>
</dbReference>
<evidence type="ECO:0000259" key="4">
    <source>
        <dbReference type="PROSITE" id="PS51000"/>
    </source>
</evidence>
<dbReference type="KEGG" id="bapa:BBC0178_004280"/>
<dbReference type="SUPFAM" id="SSF46785">
    <property type="entry name" value="Winged helix' DNA-binding domain"/>
    <property type="match status" value="1"/>
</dbReference>